<dbReference type="EMBL" id="HG674657">
    <property type="protein sequence ID" value="CDJ39748.1"/>
    <property type="molecule type" value="Genomic_DNA"/>
</dbReference>
<evidence type="ECO:0000313" key="3">
    <source>
        <dbReference type="Proteomes" id="UP000030747"/>
    </source>
</evidence>
<gene>
    <name evidence="2" type="ORF">ETH_00024680</name>
</gene>
<evidence type="ECO:0000313" key="2">
    <source>
        <dbReference type="EMBL" id="CDJ39748.1"/>
    </source>
</evidence>
<organism evidence="2 3">
    <name type="scientific">Eimeria tenella</name>
    <name type="common">Coccidian parasite</name>
    <dbReference type="NCBI Taxonomy" id="5802"/>
    <lineage>
        <taxon>Eukaryota</taxon>
        <taxon>Sar</taxon>
        <taxon>Alveolata</taxon>
        <taxon>Apicomplexa</taxon>
        <taxon>Conoidasida</taxon>
        <taxon>Coccidia</taxon>
        <taxon>Eucoccidiorida</taxon>
        <taxon>Eimeriorina</taxon>
        <taxon>Eimeriidae</taxon>
        <taxon>Eimeria</taxon>
    </lineage>
</organism>
<keyword evidence="1" id="KW-0732">Signal</keyword>
<proteinExistence type="predicted"/>
<feature type="signal peptide" evidence="1">
    <location>
        <begin position="1"/>
        <end position="19"/>
    </location>
</feature>
<dbReference type="VEuPathDB" id="ToxoDB:ETH2_0913600"/>
<evidence type="ECO:0000256" key="1">
    <source>
        <dbReference type="SAM" id="SignalP"/>
    </source>
</evidence>
<sequence length="167" mass="18814">MRMWRASVLVFLGASVAHSEFLAERLQQHRMGRRQPQLDLNENSNLESFELTPQFIQKGESKKTQMRECGDGHKGLLTMAVDNSEPEAAVLVHAQLSRSAFAAFTGATLEKEFKLKDVQIPLETVDDRCFLVKLTKDFGTVFCAREKEEALEQRVPVAEPSGINIHL</sequence>
<accession>U6KS43</accession>
<dbReference type="Proteomes" id="UP000030747">
    <property type="component" value="Unassembled WGS sequence"/>
</dbReference>
<name>U6KS43_EIMTE</name>
<keyword evidence="3" id="KW-1185">Reference proteome</keyword>
<feature type="chain" id="PRO_5004671840" evidence="1">
    <location>
        <begin position="20"/>
        <end position="167"/>
    </location>
</feature>
<dbReference type="AlphaFoldDB" id="U6KS43"/>
<dbReference type="GeneID" id="25254046"/>
<reference evidence="2" key="2">
    <citation type="submission" date="2013-10" db="EMBL/GenBank/DDBJ databases">
        <authorList>
            <person name="Aslett M."/>
        </authorList>
    </citation>
    <scope>NUCLEOTIDE SEQUENCE [LARGE SCALE GENOMIC DNA]</scope>
    <source>
        <strain evidence="2">Houghton</strain>
    </source>
</reference>
<dbReference type="OrthoDB" id="340921at2759"/>
<reference evidence="2" key="1">
    <citation type="submission" date="2013-10" db="EMBL/GenBank/DDBJ databases">
        <title>Genomic analysis of the causative agents of coccidiosis in chickens.</title>
        <authorList>
            <person name="Reid A.J."/>
            <person name="Blake D."/>
            <person name="Billington K."/>
            <person name="Browne H."/>
            <person name="Dunn M."/>
            <person name="Hung S."/>
            <person name="Kawahara F."/>
            <person name="Miranda-Saavedra D."/>
            <person name="Mourier T."/>
            <person name="Nagra H."/>
            <person name="Otto T.D."/>
            <person name="Rawlings N."/>
            <person name="Sanchez A."/>
            <person name="Sanders M."/>
            <person name="Subramaniam C."/>
            <person name="Tay Y."/>
            <person name="Dear P."/>
            <person name="Doerig C."/>
            <person name="Gruber A."/>
            <person name="Parkinson J."/>
            <person name="Shirley M."/>
            <person name="Wan K.L."/>
            <person name="Berriman M."/>
            <person name="Tomley F."/>
            <person name="Pain A."/>
        </authorList>
    </citation>
    <scope>NUCLEOTIDE SEQUENCE [LARGE SCALE GENOMIC DNA]</scope>
    <source>
        <strain evidence="2">Houghton</strain>
    </source>
</reference>
<dbReference type="VEuPathDB" id="ToxoDB:ETH_00024680"/>
<dbReference type="RefSeq" id="XP_013230501.1">
    <property type="nucleotide sequence ID" value="XM_013375047.1"/>
</dbReference>
<protein>
    <submittedName>
        <fullName evidence="2">Uncharacterized protein</fullName>
    </submittedName>
</protein>